<organism evidence="1 2">
    <name type="scientific">Suillus placidus</name>
    <dbReference type="NCBI Taxonomy" id="48579"/>
    <lineage>
        <taxon>Eukaryota</taxon>
        <taxon>Fungi</taxon>
        <taxon>Dikarya</taxon>
        <taxon>Basidiomycota</taxon>
        <taxon>Agaricomycotina</taxon>
        <taxon>Agaricomycetes</taxon>
        <taxon>Agaricomycetidae</taxon>
        <taxon>Boletales</taxon>
        <taxon>Suillineae</taxon>
        <taxon>Suillaceae</taxon>
        <taxon>Suillus</taxon>
    </lineage>
</organism>
<sequence length="53" mass="5874">QILSVTCDNASNNDVMVRELSVKVPVFGGSATHTRCFLHTVNLIAKLLIREFD</sequence>
<evidence type="ECO:0000313" key="2">
    <source>
        <dbReference type="Proteomes" id="UP000714275"/>
    </source>
</evidence>
<feature type="non-terminal residue" evidence="1">
    <location>
        <position position="1"/>
    </location>
</feature>
<gene>
    <name evidence="1" type="ORF">EV702DRAFT_949746</name>
</gene>
<accession>A0A9P6ZSZ8</accession>
<evidence type="ECO:0000313" key="1">
    <source>
        <dbReference type="EMBL" id="KAG1776194.1"/>
    </source>
</evidence>
<dbReference type="Proteomes" id="UP000714275">
    <property type="component" value="Unassembled WGS sequence"/>
</dbReference>
<proteinExistence type="predicted"/>
<comment type="caution">
    <text evidence="1">The sequence shown here is derived from an EMBL/GenBank/DDBJ whole genome shotgun (WGS) entry which is preliminary data.</text>
</comment>
<keyword evidence="2" id="KW-1185">Reference proteome</keyword>
<dbReference type="EMBL" id="JABBWD010000028">
    <property type="protein sequence ID" value="KAG1776194.1"/>
    <property type="molecule type" value="Genomic_DNA"/>
</dbReference>
<dbReference type="AlphaFoldDB" id="A0A9P6ZSZ8"/>
<reference evidence="1" key="1">
    <citation type="journal article" date="2020" name="New Phytol.">
        <title>Comparative genomics reveals dynamic genome evolution in host specialist ectomycorrhizal fungi.</title>
        <authorList>
            <person name="Lofgren L.A."/>
            <person name="Nguyen N.H."/>
            <person name="Vilgalys R."/>
            <person name="Ruytinx J."/>
            <person name="Liao H.L."/>
            <person name="Branco S."/>
            <person name="Kuo A."/>
            <person name="LaButti K."/>
            <person name="Lipzen A."/>
            <person name="Andreopoulos W."/>
            <person name="Pangilinan J."/>
            <person name="Riley R."/>
            <person name="Hundley H."/>
            <person name="Na H."/>
            <person name="Barry K."/>
            <person name="Grigoriev I.V."/>
            <person name="Stajich J.E."/>
            <person name="Kennedy P.G."/>
        </authorList>
    </citation>
    <scope>NUCLEOTIDE SEQUENCE</scope>
    <source>
        <strain evidence="1">DOB743</strain>
    </source>
</reference>
<name>A0A9P6ZSZ8_9AGAM</name>
<feature type="non-terminal residue" evidence="1">
    <location>
        <position position="53"/>
    </location>
</feature>
<dbReference type="OrthoDB" id="2748837at2759"/>
<protein>
    <submittedName>
        <fullName evidence="1">Uncharacterized protein</fullName>
    </submittedName>
</protein>